<gene>
    <name evidence="4" type="ORF">FRACYDRAFT_200966</name>
</gene>
<evidence type="ECO:0000313" key="5">
    <source>
        <dbReference type="Proteomes" id="UP000095751"/>
    </source>
</evidence>
<dbReference type="PANTHER" id="PTHR48104">
    <property type="entry name" value="METACASPASE-4"/>
    <property type="match status" value="1"/>
</dbReference>
<evidence type="ECO:0000256" key="1">
    <source>
        <dbReference type="ARBA" id="ARBA00009005"/>
    </source>
</evidence>
<dbReference type="OrthoDB" id="3223806at2759"/>
<dbReference type="PANTHER" id="PTHR48104:SF30">
    <property type="entry name" value="METACASPASE-1"/>
    <property type="match status" value="1"/>
</dbReference>
<feature type="compositionally biased region" description="Low complexity" evidence="2">
    <location>
        <begin position="36"/>
        <end position="54"/>
    </location>
</feature>
<sequence>MLGQLGKKYAGDVANKVEELTLKNLNQRYPQQDTDNSNSSTSSSNNKVLSNSGNKTTEKLHKISGRRRAVFIGINYIGQKNELKGCINDVINIKNFFRSHYHIDDIMILTDDKRAEPETNYVPTRKNILSAFRWLIKGAKSGDSLLLHYSGHGSKVKNLDGTEASGYDQTLVPVDHQKSGQIIDDDVHDVLCRKLKKGVRLTAIFDCCHSESIMDLPFTYNINGNLEIIENDKNQSIATLVAAGTRFLLDGNKKETKQIFKTEITNLVQSALGNETKQDSAKAKVMETNQTQADVIMFSGCKDDQTSADTKINGMSSGAMSYALIHTLKKHRKGKKQQILTYTELLREMRRTLEGKYTQVPQLSAGRKLVLDQPFRV</sequence>
<organism evidence="4 5">
    <name type="scientific">Fragilariopsis cylindrus CCMP1102</name>
    <dbReference type="NCBI Taxonomy" id="635003"/>
    <lineage>
        <taxon>Eukaryota</taxon>
        <taxon>Sar</taxon>
        <taxon>Stramenopiles</taxon>
        <taxon>Ochrophyta</taxon>
        <taxon>Bacillariophyta</taxon>
        <taxon>Bacillariophyceae</taxon>
        <taxon>Bacillariophycidae</taxon>
        <taxon>Bacillariales</taxon>
        <taxon>Bacillariaceae</taxon>
        <taxon>Fragilariopsis</taxon>
    </lineage>
</organism>
<dbReference type="InParanoid" id="A0A1E7EKC7"/>
<keyword evidence="5" id="KW-1185">Reference proteome</keyword>
<dbReference type="SUPFAM" id="SSF52129">
    <property type="entry name" value="Caspase-like"/>
    <property type="match status" value="1"/>
</dbReference>
<feature type="compositionally biased region" description="Polar residues" evidence="2">
    <location>
        <begin position="23"/>
        <end position="35"/>
    </location>
</feature>
<evidence type="ECO:0000256" key="2">
    <source>
        <dbReference type="SAM" id="MobiDB-lite"/>
    </source>
</evidence>
<dbReference type="GO" id="GO:0005737">
    <property type="term" value="C:cytoplasm"/>
    <property type="evidence" value="ECO:0007669"/>
    <property type="project" value="TreeGrafter"/>
</dbReference>
<dbReference type="AlphaFoldDB" id="A0A1E7EKC7"/>
<evidence type="ECO:0000259" key="3">
    <source>
        <dbReference type="Pfam" id="PF00656"/>
    </source>
</evidence>
<comment type="similarity">
    <text evidence="1">Belongs to the peptidase C14B family.</text>
</comment>
<evidence type="ECO:0000313" key="4">
    <source>
        <dbReference type="EMBL" id="OEU06379.1"/>
    </source>
</evidence>
<feature type="region of interest" description="Disordered" evidence="2">
    <location>
        <begin position="23"/>
        <end position="61"/>
    </location>
</feature>
<accession>A0A1E7EKC7</accession>
<dbReference type="Pfam" id="PF00656">
    <property type="entry name" value="Peptidase_C14"/>
    <property type="match status" value="1"/>
</dbReference>
<dbReference type="Gene3D" id="3.40.50.12660">
    <property type="match status" value="2"/>
</dbReference>
<proteinExistence type="inferred from homology"/>
<dbReference type="GO" id="GO:0004197">
    <property type="term" value="F:cysteine-type endopeptidase activity"/>
    <property type="evidence" value="ECO:0007669"/>
    <property type="project" value="InterPro"/>
</dbReference>
<dbReference type="GO" id="GO:0006508">
    <property type="term" value="P:proteolysis"/>
    <property type="evidence" value="ECO:0007669"/>
    <property type="project" value="InterPro"/>
</dbReference>
<protein>
    <submittedName>
        <fullName evidence="4">Peptidase C14</fullName>
    </submittedName>
</protein>
<dbReference type="EMBL" id="KV784411">
    <property type="protein sequence ID" value="OEU06379.1"/>
    <property type="molecule type" value="Genomic_DNA"/>
</dbReference>
<dbReference type="KEGG" id="fcy:FRACYDRAFT_200966"/>
<reference evidence="4 5" key="1">
    <citation type="submission" date="2016-09" db="EMBL/GenBank/DDBJ databases">
        <title>Extensive genetic diversity and differential bi-allelic expression allows diatom success in the polar Southern Ocean.</title>
        <authorList>
            <consortium name="DOE Joint Genome Institute"/>
            <person name="Mock T."/>
            <person name="Otillar R.P."/>
            <person name="Strauss J."/>
            <person name="Dupont C."/>
            <person name="Frickenhaus S."/>
            <person name="Maumus F."/>
            <person name="Mcmullan M."/>
            <person name="Sanges R."/>
            <person name="Schmutz J."/>
            <person name="Toseland A."/>
            <person name="Valas R."/>
            <person name="Veluchamy A."/>
            <person name="Ward B.J."/>
            <person name="Allen A."/>
            <person name="Barry K."/>
            <person name="Falciatore A."/>
            <person name="Ferrante M."/>
            <person name="Fortunato A.E."/>
            <person name="Gloeckner G."/>
            <person name="Gruber A."/>
            <person name="Hipkin R."/>
            <person name="Janech M."/>
            <person name="Kroth P."/>
            <person name="Leese F."/>
            <person name="Lindquist E."/>
            <person name="Lyon B.R."/>
            <person name="Martin J."/>
            <person name="Mayer C."/>
            <person name="Parker M."/>
            <person name="Quesneville H."/>
            <person name="Raymond J."/>
            <person name="Uhlig C."/>
            <person name="Valentin K.U."/>
            <person name="Worden A.Z."/>
            <person name="Armbrust E.V."/>
            <person name="Bowler C."/>
            <person name="Green B."/>
            <person name="Moulton V."/>
            <person name="Van Oosterhout C."/>
            <person name="Grigoriev I."/>
        </authorList>
    </citation>
    <scope>NUCLEOTIDE SEQUENCE [LARGE SCALE GENOMIC DNA]</scope>
    <source>
        <strain evidence="4 5">CCMP1102</strain>
    </source>
</reference>
<feature type="domain" description="Peptidase C14 caspase" evidence="3">
    <location>
        <begin position="66"/>
        <end position="365"/>
    </location>
</feature>
<dbReference type="InterPro" id="IPR029030">
    <property type="entry name" value="Caspase-like_dom_sf"/>
</dbReference>
<name>A0A1E7EKC7_9STRA</name>
<dbReference type="Proteomes" id="UP000095751">
    <property type="component" value="Unassembled WGS sequence"/>
</dbReference>
<dbReference type="InterPro" id="IPR050452">
    <property type="entry name" value="Metacaspase"/>
</dbReference>
<dbReference type="InterPro" id="IPR011600">
    <property type="entry name" value="Pept_C14_caspase"/>
</dbReference>